<evidence type="ECO:0000313" key="2">
    <source>
        <dbReference type="Proteomes" id="UP001140949"/>
    </source>
</evidence>
<proteinExistence type="predicted"/>
<reference evidence="1" key="1">
    <citation type="journal article" date="2023" name="GigaByte">
        <title>Genome assembly of the bearded iris, Iris pallida Lam.</title>
        <authorList>
            <person name="Bruccoleri R.E."/>
            <person name="Oakeley E.J."/>
            <person name="Faust A.M.E."/>
            <person name="Altorfer M."/>
            <person name="Dessus-Babus S."/>
            <person name="Burckhardt D."/>
            <person name="Oertli M."/>
            <person name="Naumann U."/>
            <person name="Petersen F."/>
            <person name="Wong J."/>
        </authorList>
    </citation>
    <scope>NUCLEOTIDE SEQUENCE</scope>
    <source>
        <strain evidence="1">GSM-AAB239-AS_SAM_17_03QT</strain>
    </source>
</reference>
<evidence type="ECO:0000313" key="1">
    <source>
        <dbReference type="EMBL" id="KAJ6826628.1"/>
    </source>
</evidence>
<sequence>MMAATKRWLLGSMSRHLLTRRRCDDFERRRSRSRWRLRADEARSRSRCRQGEEAPVVGSDVGVVMNGSGGDELWRCSGDVRWCSRW</sequence>
<accession>A0AAX6GEE1</accession>
<protein>
    <submittedName>
        <fullName evidence="1">Uncharacterized protein</fullName>
    </submittedName>
</protein>
<reference evidence="1" key="2">
    <citation type="submission" date="2023-04" db="EMBL/GenBank/DDBJ databases">
        <authorList>
            <person name="Bruccoleri R.E."/>
            <person name="Oakeley E.J."/>
            <person name="Faust A.-M."/>
            <person name="Dessus-Babus S."/>
            <person name="Altorfer M."/>
            <person name="Burckhardt D."/>
            <person name="Oertli M."/>
            <person name="Naumann U."/>
            <person name="Petersen F."/>
            <person name="Wong J."/>
        </authorList>
    </citation>
    <scope>NUCLEOTIDE SEQUENCE</scope>
    <source>
        <strain evidence="1">GSM-AAB239-AS_SAM_17_03QT</strain>
        <tissue evidence="1">Leaf</tissue>
    </source>
</reference>
<keyword evidence="2" id="KW-1185">Reference proteome</keyword>
<gene>
    <name evidence="1" type="ORF">M6B38_371045</name>
</gene>
<dbReference type="AlphaFoldDB" id="A0AAX6GEE1"/>
<organism evidence="1 2">
    <name type="scientific">Iris pallida</name>
    <name type="common">Sweet iris</name>
    <dbReference type="NCBI Taxonomy" id="29817"/>
    <lineage>
        <taxon>Eukaryota</taxon>
        <taxon>Viridiplantae</taxon>
        <taxon>Streptophyta</taxon>
        <taxon>Embryophyta</taxon>
        <taxon>Tracheophyta</taxon>
        <taxon>Spermatophyta</taxon>
        <taxon>Magnoliopsida</taxon>
        <taxon>Liliopsida</taxon>
        <taxon>Asparagales</taxon>
        <taxon>Iridaceae</taxon>
        <taxon>Iridoideae</taxon>
        <taxon>Irideae</taxon>
        <taxon>Iris</taxon>
    </lineage>
</organism>
<comment type="caution">
    <text evidence="1">The sequence shown here is derived from an EMBL/GenBank/DDBJ whole genome shotgun (WGS) entry which is preliminary data.</text>
</comment>
<dbReference type="EMBL" id="JANAVB010020797">
    <property type="protein sequence ID" value="KAJ6826628.1"/>
    <property type="molecule type" value="Genomic_DNA"/>
</dbReference>
<name>A0AAX6GEE1_IRIPA</name>
<dbReference type="Proteomes" id="UP001140949">
    <property type="component" value="Unassembled WGS sequence"/>
</dbReference>